<name>A0A0P7KKB4_9RHOB</name>
<evidence type="ECO:0000256" key="2">
    <source>
        <dbReference type="ARBA" id="ARBA00023033"/>
    </source>
</evidence>
<evidence type="ECO:0000313" key="5">
    <source>
        <dbReference type="Proteomes" id="UP000050471"/>
    </source>
</evidence>
<gene>
    <name evidence="4" type="ORF">AKJ29_08875</name>
</gene>
<dbReference type="Pfam" id="PF01494">
    <property type="entry name" value="FAD_binding_3"/>
    <property type="match status" value="1"/>
</dbReference>
<dbReference type="GO" id="GO:0004497">
    <property type="term" value="F:monooxygenase activity"/>
    <property type="evidence" value="ECO:0007669"/>
    <property type="project" value="UniProtKB-KW"/>
</dbReference>
<evidence type="ECO:0000256" key="1">
    <source>
        <dbReference type="ARBA" id="ARBA00023002"/>
    </source>
</evidence>
<comment type="caution">
    <text evidence="4">The sequence shown here is derived from an EMBL/GenBank/DDBJ whole genome shotgun (WGS) entry which is preliminary data.</text>
</comment>
<dbReference type="AlphaFoldDB" id="A0A0P7KKB4"/>
<keyword evidence="2 4" id="KW-0503">Monooxygenase</keyword>
<dbReference type="Proteomes" id="UP000050471">
    <property type="component" value="Unassembled WGS sequence"/>
</dbReference>
<organism evidence="4 5">
    <name type="scientific">Aliiroseovarius crassostreae</name>
    <dbReference type="NCBI Taxonomy" id="154981"/>
    <lineage>
        <taxon>Bacteria</taxon>
        <taxon>Pseudomonadati</taxon>
        <taxon>Pseudomonadota</taxon>
        <taxon>Alphaproteobacteria</taxon>
        <taxon>Rhodobacterales</taxon>
        <taxon>Paracoccaceae</taxon>
        <taxon>Aliiroseovarius</taxon>
    </lineage>
</organism>
<dbReference type="STRING" id="154981.AKJ29_08875"/>
<keyword evidence="5" id="KW-1185">Reference proteome</keyword>
<accession>A0A0P7KKB4</accession>
<reference evidence="4 5" key="1">
    <citation type="submission" date="2015-09" db="EMBL/GenBank/DDBJ databases">
        <title>Draft genome sequence of Aliiroseovarius crassostreae CV919-312TSm, the causative agent of Roseovarius Oyster Disease (formerly Juvenile Oyster Disease).</title>
        <authorList>
            <person name="Kessner L."/>
            <person name="Spinard E."/>
            <person name="Nelson D."/>
        </authorList>
    </citation>
    <scope>NUCLEOTIDE SEQUENCE [LARGE SCALE GENOMIC DNA]</scope>
    <source>
        <strain evidence="4 5">CV919-312</strain>
    </source>
</reference>
<dbReference type="EMBL" id="LKBA01000019">
    <property type="protein sequence ID" value="KPN62344.1"/>
    <property type="molecule type" value="Genomic_DNA"/>
</dbReference>
<dbReference type="PRINTS" id="PR00420">
    <property type="entry name" value="RNGMNOXGNASE"/>
</dbReference>
<dbReference type="PANTHER" id="PTHR13789:SF309">
    <property type="entry name" value="PUTATIVE (AFU_ORTHOLOGUE AFUA_6G14510)-RELATED"/>
    <property type="match status" value="1"/>
</dbReference>
<proteinExistence type="predicted"/>
<protein>
    <submittedName>
        <fullName evidence="4">Monooxygenase</fullName>
    </submittedName>
</protein>
<evidence type="ECO:0000259" key="3">
    <source>
        <dbReference type="Pfam" id="PF01494"/>
    </source>
</evidence>
<feature type="domain" description="FAD-binding" evidence="3">
    <location>
        <begin position="8"/>
        <end position="346"/>
    </location>
</feature>
<dbReference type="RefSeq" id="WP_055191951.1">
    <property type="nucleotide sequence ID" value="NZ_FPBS01000009.1"/>
</dbReference>
<dbReference type="SUPFAM" id="SSF54373">
    <property type="entry name" value="FAD-linked reductases, C-terminal domain"/>
    <property type="match status" value="1"/>
</dbReference>
<dbReference type="InterPro" id="IPR002938">
    <property type="entry name" value="FAD-bd"/>
</dbReference>
<evidence type="ECO:0000313" key="4">
    <source>
        <dbReference type="EMBL" id="KPN62344.1"/>
    </source>
</evidence>
<dbReference type="Gene3D" id="3.50.50.60">
    <property type="entry name" value="FAD/NAD(P)-binding domain"/>
    <property type="match status" value="1"/>
</dbReference>
<dbReference type="InterPro" id="IPR050493">
    <property type="entry name" value="FAD-dep_Monooxygenase_BioMet"/>
</dbReference>
<dbReference type="PANTHER" id="PTHR13789">
    <property type="entry name" value="MONOOXYGENASE"/>
    <property type="match status" value="1"/>
</dbReference>
<keyword evidence="1" id="KW-0560">Oxidoreductase</keyword>
<dbReference type="InterPro" id="IPR036188">
    <property type="entry name" value="FAD/NAD-bd_sf"/>
</dbReference>
<sequence>MTKLQNHDITVLGGGIGGLTAAIALAQKGANVTVLEQAPEITEVGAGLQISPNGFRVLQALGLEKAAYEASMRSKGVWLRDGMSGREVVDLNFGAIAPDDTFLLFHRTDLIGLLADAARREGVEIRLNQQVVDVEDGDAGVGVRFADGSAHHCAFLVGADGLHSIVRGKLNGVEHPFFTGQVAWRAIVPATGREQAEATVFMGPGRHMVTYPLRGGSLVNIVAVEERAAWVDEGWNTPDDPANLRAAFAGFCDDAMALLERVEDVKVWGLHRHEVAPVWYQGSKGGHMVLLGDAAHPTLPFMAQGAVMALEDAWVLAHCLSHEGMERGGALYQARRGPRTRHIVEAANKNARNYHYGNPAARMIGHTALRLAGRFVPHLVYNRFRWIYDADVTADVTRL</sequence>
<dbReference type="SUPFAM" id="SSF51905">
    <property type="entry name" value="FAD/NAD(P)-binding domain"/>
    <property type="match status" value="1"/>
</dbReference>
<dbReference type="OrthoDB" id="4230779at2"/>
<dbReference type="GO" id="GO:0071949">
    <property type="term" value="F:FAD binding"/>
    <property type="evidence" value="ECO:0007669"/>
    <property type="project" value="InterPro"/>
</dbReference>